<dbReference type="PANTHER" id="PTHR42928">
    <property type="entry name" value="TRICARBOXYLATE-BINDING PROTEIN"/>
    <property type="match status" value="1"/>
</dbReference>
<dbReference type="SUPFAM" id="SSF53850">
    <property type="entry name" value="Periplasmic binding protein-like II"/>
    <property type="match status" value="1"/>
</dbReference>
<dbReference type="PANTHER" id="PTHR42928:SF5">
    <property type="entry name" value="BLR1237 PROTEIN"/>
    <property type="match status" value="1"/>
</dbReference>
<dbReference type="Proteomes" id="UP001596422">
    <property type="component" value="Unassembled WGS sequence"/>
</dbReference>
<feature type="chain" id="PRO_5045457453" evidence="2">
    <location>
        <begin position="25"/>
        <end position="334"/>
    </location>
</feature>
<reference evidence="4" key="1">
    <citation type="journal article" date="2019" name="Int. J. Syst. Evol. Microbiol.">
        <title>The Global Catalogue of Microorganisms (GCM) 10K type strain sequencing project: providing services to taxonomists for standard genome sequencing and annotation.</title>
        <authorList>
            <consortium name="The Broad Institute Genomics Platform"/>
            <consortium name="The Broad Institute Genome Sequencing Center for Infectious Disease"/>
            <person name="Wu L."/>
            <person name="Ma J."/>
        </authorList>
    </citation>
    <scope>NUCLEOTIDE SEQUENCE [LARGE SCALE GENOMIC DNA]</scope>
    <source>
        <strain evidence="4">NBRC 111756</strain>
    </source>
</reference>
<keyword evidence="4" id="KW-1185">Reference proteome</keyword>
<dbReference type="RefSeq" id="WP_379911723.1">
    <property type="nucleotide sequence ID" value="NZ_JBHSWE010000001.1"/>
</dbReference>
<sequence length="334" mass="35438">MKKNLIKTLACTALAGFVAGNSLAADFPDKDLQGAIMWGAGGATDNVARAITPLVEPHLGKSIVLTNRSGGAGAISTNFVNARPSDGYTLLYGAENPQLHKVLGLSKIDYADFYPVSILARGVVVIVANNDKPWNSVKDLVADVQANPGEIKMGSTGPGGLPFVVGAMLKSSAEFDVRAVPFDGEGPGVTALQGGHVDFMPAGLTAVREHIRAGRVKPLAVVSDEPVPGLEDIPLITEDLPEFKKFLPWGPFYGIFAKQDIPDEAKAKLTEAFGKAAADPKFAKFMEDFGAVVMNISGNEADQFLKHWQSVTTWSLHNVGETKVSPEEFGIPKP</sequence>
<comment type="similarity">
    <text evidence="1">Belongs to the UPF0065 (bug) family.</text>
</comment>
<evidence type="ECO:0000313" key="3">
    <source>
        <dbReference type="EMBL" id="MFC6673360.1"/>
    </source>
</evidence>
<gene>
    <name evidence="3" type="ORF">ACFQDL_27170</name>
</gene>
<evidence type="ECO:0000313" key="4">
    <source>
        <dbReference type="Proteomes" id="UP001596422"/>
    </source>
</evidence>
<dbReference type="Gene3D" id="3.40.190.150">
    <property type="entry name" value="Bordetella uptake gene, domain 1"/>
    <property type="match status" value="1"/>
</dbReference>
<dbReference type="InterPro" id="IPR042100">
    <property type="entry name" value="Bug_dom1"/>
</dbReference>
<dbReference type="Pfam" id="PF03401">
    <property type="entry name" value="TctC"/>
    <property type="match status" value="1"/>
</dbReference>
<comment type="caution">
    <text evidence="3">The sequence shown here is derived from an EMBL/GenBank/DDBJ whole genome shotgun (WGS) entry which is preliminary data.</text>
</comment>
<accession>A0ABW2A7L1</accession>
<feature type="signal peptide" evidence="2">
    <location>
        <begin position="1"/>
        <end position="24"/>
    </location>
</feature>
<organism evidence="3 4">
    <name type="scientific">Marinobacterium aestuariivivens</name>
    <dbReference type="NCBI Taxonomy" id="1698799"/>
    <lineage>
        <taxon>Bacteria</taxon>
        <taxon>Pseudomonadati</taxon>
        <taxon>Pseudomonadota</taxon>
        <taxon>Gammaproteobacteria</taxon>
        <taxon>Oceanospirillales</taxon>
        <taxon>Oceanospirillaceae</taxon>
        <taxon>Marinobacterium</taxon>
    </lineage>
</organism>
<dbReference type="EMBL" id="JBHSWE010000001">
    <property type="protein sequence ID" value="MFC6673360.1"/>
    <property type="molecule type" value="Genomic_DNA"/>
</dbReference>
<name>A0ABW2A7L1_9GAMM</name>
<dbReference type="PIRSF" id="PIRSF017082">
    <property type="entry name" value="YflP"/>
    <property type="match status" value="1"/>
</dbReference>
<proteinExistence type="inferred from homology"/>
<dbReference type="CDD" id="cd07012">
    <property type="entry name" value="PBP2_Bug_TTT"/>
    <property type="match status" value="1"/>
</dbReference>
<dbReference type="InterPro" id="IPR005064">
    <property type="entry name" value="BUG"/>
</dbReference>
<evidence type="ECO:0000256" key="1">
    <source>
        <dbReference type="ARBA" id="ARBA00006987"/>
    </source>
</evidence>
<dbReference type="Gene3D" id="3.40.190.10">
    <property type="entry name" value="Periplasmic binding protein-like II"/>
    <property type="match status" value="1"/>
</dbReference>
<protein>
    <submittedName>
        <fullName evidence="3">Bug family tripartite tricarboxylate transporter substrate binding protein</fullName>
    </submittedName>
</protein>
<evidence type="ECO:0000256" key="2">
    <source>
        <dbReference type="SAM" id="SignalP"/>
    </source>
</evidence>
<keyword evidence="2" id="KW-0732">Signal</keyword>